<sequence length="100" mass="11087">MNQQPHKCPGSFTWGPVAPPSFRLLSQNSRSLMRLEAAARMDLFRKLWRARKLILVVLIPLSLLPLPLIHPTSVSPEPPHPPPGFTDDHLVCACACDSKA</sequence>
<gene>
    <name evidence="2" type="ORF">FQA47_010566</name>
</gene>
<evidence type="ECO:0000256" key="1">
    <source>
        <dbReference type="SAM" id="Phobius"/>
    </source>
</evidence>
<keyword evidence="1" id="KW-0812">Transmembrane</keyword>
<keyword evidence="1" id="KW-0472">Membrane</keyword>
<dbReference type="EMBL" id="WKFB01000130">
    <property type="protein sequence ID" value="KAF6734595.1"/>
    <property type="molecule type" value="Genomic_DNA"/>
</dbReference>
<evidence type="ECO:0000313" key="2">
    <source>
        <dbReference type="EMBL" id="KAF6734595.1"/>
    </source>
</evidence>
<proteinExistence type="predicted"/>
<accession>A0A834FIB1</accession>
<name>A0A834FIB1_ORYME</name>
<dbReference type="Proteomes" id="UP000646548">
    <property type="component" value="Unassembled WGS sequence"/>
</dbReference>
<feature type="transmembrane region" description="Helical" evidence="1">
    <location>
        <begin position="53"/>
        <end position="70"/>
    </location>
</feature>
<dbReference type="AlphaFoldDB" id="A0A834FIB1"/>
<reference evidence="2" key="1">
    <citation type="journal article" name="BMC Genomics">
        <title>Long-read sequencing and de novo genome assembly of marine medaka (Oryzias melastigma).</title>
        <authorList>
            <person name="Liang P."/>
            <person name="Saqib H.S.A."/>
            <person name="Ni X."/>
            <person name="Shen Y."/>
        </authorList>
    </citation>
    <scope>NUCLEOTIDE SEQUENCE</scope>
    <source>
        <strain evidence="2">Bigg-433</strain>
    </source>
</reference>
<evidence type="ECO:0000313" key="3">
    <source>
        <dbReference type="Proteomes" id="UP000646548"/>
    </source>
</evidence>
<comment type="caution">
    <text evidence="2">The sequence shown here is derived from an EMBL/GenBank/DDBJ whole genome shotgun (WGS) entry which is preliminary data.</text>
</comment>
<organism evidence="2 3">
    <name type="scientific">Oryzias melastigma</name>
    <name type="common">Marine medaka</name>
    <dbReference type="NCBI Taxonomy" id="30732"/>
    <lineage>
        <taxon>Eukaryota</taxon>
        <taxon>Metazoa</taxon>
        <taxon>Chordata</taxon>
        <taxon>Craniata</taxon>
        <taxon>Vertebrata</taxon>
        <taxon>Euteleostomi</taxon>
        <taxon>Actinopterygii</taxon>
        <taxon>Neopterygii</taxon>
        <taxon>Teleostei</taxon>
        <taxon>Neoteleostei</taxon>
        <taxon>Acanthomorphata</taxon>
        <taxon>Ovalentaria</taxon>
        <taxon>Atherinomorphae</taxon>
        <taxon>Beloniformes</taxon>
        <taxon>Adrianichthyidae</taxon>
        <taxon>Oryziinae</taxon>
        <taxon>Oryzias</taxon>
    </lineage>
</organism>
<keyword evidence="1" id="KW-1133">Transmembrane helix</keyword>
<protein>
    <submittedName>
        <fullName evidence="2">Uncharacterized protein</fullName>
    </submittedName>
</protein>